<keyword evidence="6" id="KW-0175">Coiled coil</keyword>
<evidence type="ECO:0000256" key="8">
    <source>
        <dbReference type="SAM" id="MobiDB-lite"/>
    </source>
</evidence>
<comment type="similarity">
    <text evidence="2">Belongs to the ubiquitin-conjugating enzyme family. UEV subfamily.</text>
</comment>
<dbReference type="InterPro" id="IPR037202">
    <property type="entry name" value="ESCRT_assembly_dom"/>
</dbReference>
<dbReference type="Proteomes" id="UP000192596">
    <property type="component" value="Unassembled WGS sequence"/>
</dbReference>
<dbReference type="OrthoDB" id="306304at2759"/>
<dbReference type="SUPFAM" id="SSF140111">
    <property type="entry name" value="Endosomal sorting complex assembly domain"/>
    <property type="match status" value="1"/>
</dbReference>
<dbReference type="InterPro" id="IPR016135">
    <property type="entry name" value="UBQ-conjugating_enzyme/RWD"/>
</dbReference>
<dbReference type="Pfam" id="PF05743">
    <property type="entry name" value="UEV"/>
    <property type="match status" value="1"/>
</dbReference>
<reference evidence="12" key="1">
    <citation type="submission" date="2017-03" db="EMBL/GenBank/DDBJ databases">
        <title>Genomes of endolithic fungi from Antarctica.</title>
        <authorList>
            <person name="Coleine C."/>
            <person name="Masonjones S."/>
            <person name="Stajich J.E."/>
        </authorList>
    </citation>
    <scope>NUCLEOTIDE SEQUENCE [LARGE SCALE GENOMIC DNA]</scope>
    <source>
        <strain evidence="12">CCFEE 5527</strain>
    </source>
</reference>
<dbReference type="PROSITE" id="PS51312">
    <property type="entry name" value="SB"/>
    <property type="match status" value="1"/>
</dbReference>
<gene>
    <name evidence="11" type="ORF">B0A48_04216</name>
</gene>
<dbReference type="GO" id="GO:0000813">
    <property type="term" value="C:ESCRT I complex"/>
    <property type="evidence" value="ECO:0007669"/>
    <property type="project" value="TreeGrafter"/>
</dbReference>
<dbReference type="GO" id="GO:0006886">
    <property type="term" value="P:intracellular protein transport"/>
    <property type="evidence" value="ECO:0007669"/>
    <property type="project" value="UniProtKB-ARBA"/>
</dbReference>
<dbReference type="AlphaFoldDB" id="A0A1V8TF13"/>
<feature type="domain" description="SB" evidence="9">
    <location>
        <begin position="505"/>
        <end position="572"/>
    </location>
</feature>
<feature type="domain" description="UEV" evidence="10">
    <location>
        <begin position="6"/>
        <end position="151"/>
    </location>
</feature>
<feature type="compositionally biased region" description="Pro residues" evidence="8">
    <location>
        <begin position="334"/>
        <end position="351"/>
    </location>
</feature>
<proteinExistence type="inferred from homology"/>
<dbReference type="EMBL" id="NAJO01000009">
    <property type="protein sequence ID" value="OQO09864.1"/>
    <property type="molecule type" value="Genomic_DNA"/>
</dbReference>
<dbReference type="Gene3D" id="3.10.110.10">
    <property type="entry name" value="Ubiquitin Conjugating Enzyme"/>
    <property type="match status" value="1"/>
</dbReference>
<feature type="compositionally biased region" description="Polar residues" evidence="8">
    <location>
        <begin position="233"/>
        <end position="258"/>
    </location>
</feature>
<evidence type="ECO:0000256" key="1">
    <source>
        <dbReference type="ARBA" id="ARBA00004177"/>
    </source>
</evidence>
<dbReference type="InterPro" id="IPR017916">
    <property type="entry name" value="SB_dom"/>
</dbReference>
<dbReference type="PANTHER" id="PTHR23306">
    <property type="entry name" value="TUMOR SUSCEPTIBILITY GENE 101 PROTEIN-RELATED"/>
    <property type="match status" value="1"/>
</dbReference>
<name>A0A1V8TF13_9PEZI</name>
<evidence type="ECO:0000313" key="12">
    <source>
        <dbReference type="Proteomes" id="UP000192596"/>
    </source>
</evidence>
<evidence type="ECO:0008006" key="13">
    <source>
        <dbReference type="Google" id="ProtNLM"/>
    </source>
</evidence>
<dbReference type="PROSITE" id="PS51322">
    <property type="entry name" value="UEV"/>
    <property type="match status" value="1"/>
</dbReference>
<feature type="compositionally biased region" description="Low complexity" evidence="8">
    <location>
        <begin position="152"/>
        <end position="167"/>
    </location>
</feature>
<feature type="compositionally biased region" description="Pro residues" evidence="8">
    <location>
        <begin position="360"/>
        <end position="381"/>
    </location>
</feature>
<evidence type="ECO:0000256" key="7">
    <source>
        <dbReference type="PROSITE-ProRule" id="PRU00644"/>
    </source>
</evidence>
<dbReference type="InterPro" id="IPR008883">
    <property type="entry name" value="UEV_N"/>
</dbReference>
<evidence type="ECO:0000256" key="5">
    <source>
        <dbReference type="ARBA" id="ARBA00022927"/>
    </source>
</evidence>
<evidence type="ECO:0000259" key="10">
    <source>
        <dbReference type="PROSITE" id="PS51322"/>
    </source>
</evidence>
<dbReference type="GO" id="GO:0072666">
    <property type="term" value="P:establishment of protein localization to vacuole"/>
    <property type="evidence" value="ECO:0007669"/>
    <property type="project" value="UniProtKB-ARBA"/>
</dbReference>
<sequence>MAQVPEKVLSWLYSVLHEYQDPQRAYSDIAHTLASFPSLSPRTEVYTYETGGSALLTTVSGTLPVDFRGTLYRFPVKLWIPLSYPQEAPTVYVTPGKEMLVRPGQHVGVDGRVYHPYLRDWSGMWDRVSVVDFLSYLQQAFAREPPVISKAQQQQYRRPSPQRGQQPVRNQGAGPPVLPPKQMPGSLPPVEMPASGTPPPRPPKPGEDPVYAPRVSSRNLQRDGPPLPPLPGQASSVSQYRRGSQPSQNGQLPRSQTAYDVREQWRPPNGQANPASYNQQAPQQLYQPQHSQSPVSPVEAPRCFAGQRPMQHAQGPQPVYDPRYGSGQQGLPRQPGPVVPPPQTHAQPPGPQYQGQYPQSQPPGPHYAQPYPPQPKPPQPPQDLLSDPFDIPILTSGPAAPAPPIPPNPEREHLLHAISNSLVSQAQEQVSRNLAAITPLQAQHSALLAARANLQAELTTLSHLDQNLASNESILYKSIADCDARIKAAKTKPLPPIDEVLVAPNLVSQQLWTLCAEEAAAREAMEALQRALDKGRVGAGEFVRLMRGLGRERFGKMVLARKCARGLGLDVG</sequence>
<dbReference type="Gene3D" id="6.10.140.820">
    <property type="match status" value="1"/>
</dbReference>
<evidence type="ECO:0000256" key="2">
    <source>
        <dbReference type="ARBA" id="ARBA00009594"/>
    </source>
</evidence>
<dbReference type="GO" id="GO:0043162">
    <property type="term" value="P:ubiquitin-dependent protein catabolic process via the multivesicular body sorting pathway"/>
    <property type="evidence" value="ECO:0007669"/>
    <property type="project" value="UniProtKB-ARBA"/>
</dbReference>
<comment type="subcellular location">
    <subcellularLocation>
        <location evidence="1">Endosome</location>
    </subcellularLocation>
</comment>
<evidence type="ECO:0000256" key="3">
    <source>
        <dbReference type="ARBA" id="ARBA00022448"/>
    </source>
</evidence>
<evidence type="ECO:0000256" key="4">
    <source>
        <dbReference type="ARBA" id="ARBA00022753"/>
    </source>
</evidence>
<dbReference type="PANTHER" id="PTHR23306:SF3">
    <property type="entry name" value="TUMOR SUPPRESSOR PROTEIN 101"/>
    <property type="match status" value="1"/>
</dbReference>
<keyword evidence="3 7" id="KW-0813">Transport</keyword>
<dbReference type="Pfam" id="PF09454">
    <property type="entry name" value="Vps23_core"/>
    <property type="match status" value="1"/>
</dbReference>
<protein>
    <recommendedName>
        <fullName evidence="13">UEV domain-containing protein</fullName>
    </recommendedName>
</protein>
<feature type="compositionally biased region" description="Low complexity" evidence="8">
    <location>
        <begin position="276"/>
        <end position="294"/>
    </location>
</feature>
<keyword evidence="4" id="KW-0967">Endosome</keyword>
<evidence type="ECO:0000256" key="6">
    <source>
        <dbReference type="ARBA" id="ARBA00023054"/>
    </source>
</evidence>
<dbReference type="InterPro" id="IPR052070">
    <property type="entry name" value="ESCRT-I_UEV_domain"/>
</dbReference>
<dbReference type="SUPFAM" id="SSF54495">
    <property type="entry name" value="UBC-like"/>
    <property type="match status" value="1"/>
</dbReference>
<dbReference type="STRING" id="1507870.A0A1V8TF13"/>
<keyword evidence="5 7" id="KW-0653">Protein transport</keyword>
<organism evidence="11 12">
    <name type="scientific">Cryoendolithus antarcticus</name>
    <dbReference type="NCBI Taxonomy" id="1507870"/>
    <lineage>
        <taxon>Eukaryota</taxon>
        <taxon>Fungi</taxon>
        <taxon>Dikarya</taxon>
        <taxon>Ascomycota</taxon>
        <taxon>Pezizomycotina</taxon>
        <taxon>Dothideomycetes</taxon>
        <taxon>Dothideomycetidae</taxon>
        <taxon>Cladosporiales</taxon>
        <taxon>Cladosporiaceae</taxon>
        <taxon>Cryoendolithus</taxon>
    </lineage>
</organism>
<comment type="caution">
    <text evidence="11">The sequence shown here is derived from an EMBL/GenBank/DDBJ whole genome shotgun (WGS) entry which is preliminary data.</text>
</comment>
<evidence type="ECO:0000259" key="9">
    <source>
        <dbReference type="PROSITE" id="PS51312"/>
    </source>
</evidence>
<dbReference type="CDD" id="cd11685">
    <property type="entry name" value="UEV_TSG101-like"/>
    <property type="match status" value="1"/>
</dbReference>
<accession>A0A1V8TF13</accession>
<dbReference type="InParanoid" id="A0A1V8TF13"/>
<dbReference type="GO" id="GO:0043130">
    <property type="term" value="F:ubiquitin binding"/>
    <property type="evidence" value="ECO:0007669"/>
    <property type="project" value="TreeGrafter"/>
</dbReference>
<feature type="compositionally biased region" description="Pro residues" evidence="8">
    <location>
        <begin position="176"/>
        <end position="203"/>
    </location>
</feature>
<feature type="region of interest" description="Disordered" evidence="8">
    <location>
        <begin position="147"/>
        <end position="411"/>
    </location>
</feature>
<evidence type="ECO:0000313" key="11">
    <source>
        <dbReference type="EMBL" id="OQO09864.1"/>
    </source>
</evidence>
<keyword evidence="12" id="KW-1185">Reference proteome</keyword>